<name>A0ABY4ZWI7_9CAUL</name>
<evidence type="ECO:0000313" key="7">
    <source>
        <dbReference type="EMBL" id="USQ97095.1"/>
    </source>
</evidence>
<evidence type="ECO:0000313" key="8">
    <source>
        <dbReference type="Proteomes" id="UP001057520"/>
    </source>
</evidence>
<keyword evidence="4 6" id="KW-1133">Transmembrane helix</keyword>
<keyword evidence="8" id="KW-1185">Reference proteome</keyword>
<feature type="transmembrane region" description="Helical" evidence="6">
    <location>
        <begin position="140"/>
        <end position="162"/>
    </location>
</feature>
<feature type="transmembrane region" description="Helical" evidence="6">
    <location>
        <begin position="41"/>
        <end position="62"/>
    </location>
</feature>
<proteinExistence type="predicted"/>
<feature type="transmembrane region" description="Helical" evidence="6">
    <location>
        <begin position="174"/>
        <end position="195"/>
    </location>
</feature>
<organism evidence="7 8">
    <name type="scientific">Caulobacter segnis</name>
    <dbReference type="NCBI Taxonomy" id="88688"/>
    <lineage>
        <taxon>Bacteria</taxon>
        <taxon>Pseudomonadati</taxon>
        <taxon>Pseudomonadota</taxon>
        <taxon>Alphaproteobacteria</taxon>
        <taxon>Caulobacterales</taxon>
        <taxon>Caulobacteraceae</taxon>
        <taxon>Caulobacter</taxon>
    </lineage>
</organism>
<dbReference type="Pfam" id="PF01810">
    <property type="entry name" value="LysE"/>
    <property type="match status" value="1"/>
</dbReference>
<protein>
    <submittedName>
        <fullName evidence="7">LysE family translocator</fullName>
    </submittedName>
</protein>
<evidence type="ECO:0000256" key="6">
    <source>
        <dbReference type="SAM" id="Phobius"/>
    </source>
</evidence>
<sequence length="225" mass="23842">MTPELLLAYVLFCFATAGTPGPNNMMLLASGANFGFRRTVLHILGISCGLGFMVLAMGLGLGGVFRAYPVLHEILRWVGAAYMLWLAWKIGTSGSVNDKALGKPMTFLQAAAFQWVNPKAWAMALGAVTTYAPEGSGWTIVPLLAGTFMLIGAPCSAAWAGFGQGLRPFLDRPAVLRTFNVTMAVLLVVSLYPLVVDHKAGAAAKPAPREVAIEAPPLPVMRSHG</sequence>
<dbReference type="InterPro" id="IPR001123">
    <property type="entry name" value="LeuE-type"/>
</dbReference>
<accession>A0ABY4ZWI7</accession>
<dbReference type="Proteomes" id="UP001057520">
    <property type="component" value="Chromosome"/>
</dbReference>
<keyword evidence="3 6" id="KW-0812">Transmembrane</keyword>
<evidence type="ECO:0000256" key="4">
    <source>
        <dbReference type="ARBA" id="ARBA00022989"/>
    </source>
</evidence>
<evidence type="ECO:0000256" key="5">
    <source>
        <dbReference type="ARBA" id="ARBA00023136"/>
    </source>
</evidence>
<feature type="transmembrane region" description="Helical" evidence="6">
    <location>
        <begin position="74"/>
        <end position="91"/>
    </location>
</feature>
<gene>
    <name evidence="7" type="ORF">MZV50_05950</name>
</gene>
<dbReference type="PANTHER" id="PTHR30086">
    <property type="entry name" value="ARGININE EXPORTER PROTEIN ARGO"/>
    <property type="match status" value="1"/>
</dbReference>
<evidence type="ECO:0000256" key="3">
    <source>
        <dbReference type="ARBA" id="ARBA00022692"/>
    </source>
</evidence>
<evidence type="ECO:0000256" key="2">
    <source>
        <dbReference type="ARBA" id="ARBA00022475"/>
    </source>
</evidence>
<reference evidence="7 8" key="1">
    <citation type="submission" date="2022-04" db="EMBL/GenBank/DDBJ databases">
        <title>Genome sequence of soybean root-associated Caulobacter segnis RL271.</title>
        <authorList>
            <person name="Longley R."/>
            <person name="Bonito G."/>
            <person name="Trigodet F."/>
            <person name="Crosson S."/>
            <person name="Fiebig A."/>
        </authorList>
    </citation>
    <scope>NUCLEOTIDE SEQUENCE [LARGE SCALE GENOMIC DNA]</scope>
    <source>
        <strain evidence="7 8">RL271</strain>
    </source>
</reference>
<dbReference type="EMBL" id="CP096040">
    <property type="protein sequence ID" value="USQ97095.1"/>
    <property type="molecule type" value="Genomic_DNA"/>
</dbReference>
<comment type="subcellular location">
    <subcellularLocation>
        <location evidence="1">Cell membrane</location>
        <topology evidence="1">Multi-pass membrane protein</topology>
    </subcellularLocation>
</comment>
<keyword evidence="2" id="KW-1003">Cell membrane</keyword>
<keyword evidence="5 6" id="KW-0472">Membrane</keyword>
<dbReference type="PANTHER" id="PTHR30086:SF20">
    <property type="entry name" value="ARGININE EXPORTER PROTEIN ARGO-RELATED"/>
    <property type="match status" value="1"/>
</dbReference>
<evidence type="ECO:0000256" key="1">
    <source>
        <dbReference type="ARBA" id="ARBA00004651"/>
    </source>
</evidence>